<name>A0A0P6YFK4_9CHLR</name>
<dbReference type="CDD" id="cd07302">
    <property type="entry name" value="CHD"/>
    <property type="match status" value="2"/>
</dbReference>
<dbReference type="InterPro" id="IPR029787">
    <property type="entry name" value="Nucleotide_cyclase"/>
</dbReference>
<dbReference type="PROSITE" id="PS50125">
    <property type="entry name" value="GUANYLATE_CYCLASE_2"/>
    <property type="match status" value="2"/>
</dbReference>
<evidence type="ECO:0000313" key="4">
    <source>
        <dbReference type="EMBL" id="KPL90951.1"/>
    </source>
</evidence>
<dbReference type="PATRIC" id="fig|70996.4.peg.5294"/>
<feature type="domain" description="Guanylate cyclase" evidence="3">
    <location>
        <begin position="35"/>
        <end position="154"/>
    </location>
</feature>
<dbReference type="OrthoDB" id="134626at2"/>
<dbReference type="InterPro" id="IPR041664">
    <property type="entry name" value="AAA_16"/>
</dbReference>
<dbReference type="Pfam" id="PF00211">
    <property type="entry name" value="Guanylate_cyc"/>
    <property type="match status" value="2"/>
</dbReference>
<dbReference type="Gene3D" id="1.25.40.10">
    <property type="entry name" value="Tetratricopeptide repeat domain"/>
    <property type="match status" value="2"/>
</dbReference>
<reference evidence="4 5" key="1">
    <citation type="submission" date="2015-07" db="EMBL/GenBank/DDBJ databases">
        <title>Whole genome sequence of Herpetosiphon geysericola DSM 7119.</title>
        <authorList>
            <person name="Hemp J."/>
            <person name="Ward L.M."/>
            <person name="Pace L.A."/>
            <person name="Fischer W.W."/>
        </authorList>
    </citation>
    <scope>NUCLEOTIDE SEQUENCE [LARGE SCALE GENOMIC DNA]</scope>
    <source>
        <strain evidence="4 5">DSM 7119</strain>
    </source>
</reference>
<keyword evidence="2" id="KW-0067">ATP-binding</keyword>
<dbReference type="SMART" id="SM00028">
    <property type="entry name" value="TPR"/>
    <property type="match status" value="7"/>
</dbReference>
<evidence type="ECO:0000256" key="2">
    <source>
        <dbReference type="ARBA" id="ARBA00022840"/>
    </source>
</evidence>
<proteinExistence type="predicted"/>
<dbReference type="GO" id="GO:0005524">
    <property type="term" value="F:ATP binding"/>
    <property type="evidence" value="ECO:0007669"/>
    <property type="project" value="UniProtKB-KW"/>
</dbReference>
<dbReference type="GO" id="GO:0004016">
    <property type="term" value="F:adenylate cyclase activity"/>
    <property type="evidence" value="ECO:0007669"/>
    <property type="project" value="UniProtKB-ARBA"/>
</dbReference>
<dbReference type="SUPFAM" id="SSF48452">
    <property type="entry name" value="TPR-like"/>
    <property type="match status" value="2"/>
</dbReference>
<evidence type="ECO:0000256" key="1">
    <source>
        <dbReference type="ARBA" id="ARBA00022741"/>
    </source>
</evidence>
<dbReference type="PANTHER" id="PTHR16305:SF28">
    <property type="entry name" value="GUANYLATE CYCLASE DOMAIN-CONTAINING PROTEIN"/>
    <property type="match status" value="1"/>
</dbReference>
<accession>A0A0P6YFK4</accession>
<dbReference type="GO" id="GO:0009190">
    <property type="term" value="P:cyclic nucleotide biosynthetic process"/>
    <property type="evidence" value="ECO:0007669"/>
    <property type="project" value="InterPro"/>
</dbReference>
<dbReference type="InterPro" id="IPR019734">
    <property type="entry name" value="TPR_rpt"/>
</dbReference>
<dbReference type="GO" id="GO:0035556">
    <property type="term" value="P:intracellular signal transduction"/>
    <property type="evidence" value="ECO:0007669"/>
    <property type="project" value="InterPro"/>
</dbReference>
<dbReference type="InterPro" id="IPR011990">
    <property type="entry name" value="TPR-like_helical_dom_sf"/>
</dbReference>
<evidence type="ECO:0000259" key="3">
    <source>
        <dbReference type="PROSITE" id="PS50125"/>
    </source>
</evidence>
<dbReference type="SUPFAM" id="SSF52540">
    <property type="entry name" value="P-loop containing nucleoside triphosphate hydrolases"/>
    <property type="match status" value="1"/>
</dbReference>
<dbReference type="SMART" id="SM00044">
    <property type="entry name" value="CYCc"/>
    <property type="match status" value="1"/>
</dbReference>
<comment type="caution">
    <text evidence="4">The sequence shown here is derived from an EMBL/GenBank/DDBJ whole genome shotgun (WGS) entry which is preliminary data.</text>
</comment>
<protein>
    <recommendedName>
        <fullName evidence="3">Guanylate cyclase domain-containing protein</fullName>
    </recommendedName>
</protein>
<dbReference type="InterPro" id="IPR001054">
    <property type="entry name" value="A/G_cyclase"/>
</dbReference>
<dbReference type="PANTHER" id="PTHR16305">
    <property type="entry name" value="TESTICULAR SOLUBLE ADENYLYL CYCLASE"/>
    <property type="match status" value="1"/>
</dbReference>
<evidence type="ECO:0000313" key="5">
    <source>
        <dbReference type="Proteomes" id="UP000050277"/>
    </source>
</evidence>
<feature type="domain" description="Guanylate cyclase" evidence="3">
    <location>
        <begin position="251"/>
        <end position="380"/>
    </location>
</feature>
<dbReference type="RefSeq" id="WP_054533136.1">
    <property type="nucleotide sequence ID" value="NZ_LGKP01000008.1"/>
</dbReference>
<dbReference type="AlphaFoldDB" id="A0A0P6YFK4"/>
<dbReference type="Pfam" id="PF13424">
    <property type="entry name" value="TPR_12"/>
    <property type="match status" value="1"/>
</dbReference>
<dbReference type="Pfam" id="PF13191">
    <property type="entry name" value="AAA_16"/>
    <property type="match status" value="1"/>
</dbReference>
<dbReference type="GO" id="GO:0005737">
    <property type="term" value="C:cytoplasm"/>
    <property type="evidence" value="ECO:0007669"/>
    <property type="project" value="TreeGrafter"/>
</dbReference>
<sequence length="1271" mass="142725">MQARWFAYLPPYIVPRLLDQRASAATKTTKHGQAVVLFADIAGFTPLSEALGLHDQHGTETLTRWLNRCFAPLIDVIERFGGMISNFGGDAITALFPINQPQRAQRVAARVVRCALEMQRLMQQLGAIEIQATSWRLTLKIGIGAGHVLYTTVGDPSKRCVSVVGGSALLRSAEAENQARSGDVVVDCDSLDCSLFTIEPINQRFSRVLGLDQTVRAQPIRWPESLTPHPPAQFDAYLHPSIAQQVREGRTTFINERRSVSLLFVNFDAPDYDRDPFAAERLNHYFREVLRIVERYAGYLNKVEVGDKGSSFLVLFGAPVAHENDSDRAAHCALELRALPEFEARIGINTGFVFCGLIGSERRREYTVIGDTVNLAARLMQQAGQGQILLTEATQATLSSTFLTAPLPAVRVKGRSELVELHELTDLRQTAIRGQEPMYALPMVGRSQELQFVGELLSNIKQGHGQVLGITGEAGMGKSRLVAEIRRIARAQRVAVYSGECLSYGTTISYLLWHNLWRSFFNVDPEWPLDLQMLQLRAQLALIDQDLLDWMPLLASALRLPIPDQSLTKLLDIKSRKMLLESLLVDCLRYRANETPLLLVLEDCHWIDSLSNDLLTRITQAIRDVPVLIVLAYRPSAEHDQTMWHELRQLEHWTEIELQEFTFDETAELVRLKIKQLLGNHHVPSEQLVGKLTERAQGNPFYIEELINLVVERQPNVSDPKAMAQLDLPDSLHRLIISRMDQLEETTKHTLKVASVIGRLFKANWLWGAYPQLGSAEQVKQQLNTLSRMDLTPLDRAEPELEYLFKHVVTQEVAYQSLPLATRAELHEQVGDYLVETYGVEGAADLLAHHYGMSNNLDKQRNYFRKAGDAAAARYATDVALSYYERCLPLLEPQESLDIFFAMGEIYKQIGRWNEAEAIYQRLLSHAQPQNQLADLARVWYEIADVQSSQGLHVAAMQSIQTALQYAKQANNQRAHCNILQRMSWIASFQGQLHAAWQTSRSAVMIARDADDQHSLALALKTHGYMNVLQGQFSNAEALFEEGLALHRQLGQREAEGRMLNVMGEAARHRGDFQHAVELYQQALVIGRELRNPEHLIMYLSNLGGALVGLGTYETAIATLNEAFDLARSTTWYGIAETYRFRAEAALGLGYPDEAIRHILQAHHAARERQQSLELCAALRVLGSALSQLNEPILLPPSLPTTAQACFEQALHMAETSGSQAEVAAIQVALAEDWQRQEQPTKAQAAWQQAYTIYGQLGMDALQQRVAQWLI</sequence>
<dbReference type="STRING" id="70996.SE18_04050"/>
<dbReference type="Pfam" id="PF13176">
    <property type="entry name" value="TPR_7"/>
    <property type="match status" value="1"/>
</dbReference>
<dbReference type="SUPFAM" id="SSF55073">
    <property type="entry name" value="Nucleotide cyclase"/>
    <property type="match status" value="2"/>
</dbReference>
<organism evidence="4 5">
    <name type="scientific">Herpetosiphon geysericola</name>
    <dbReference type="NCBI Taxonomy" id="70996"/>
    <lineage>
        <taxon>Bacteria</taxon>
        <taxon>Bacillati</taxon>
        <taxon>Chloroflexota</taxon>
        <taxon>Chloroflexia</taxon>
        <taxon>Herpetosiphonales</taxon>
        <taxon>Herpetosiphonaceae</taxon>
        <taxon>Herpetosiphon</taxon>
    </lineage>
</organism>
<gene>
    <name evidence="4" type="ORF">SE18_04050</name>
</gene>
<keyword evidence="1" id="KW-0547">Nucleotide-binding</keyword>
<keyword evidence="5" id="KW-1185">Reference proteome</keyword>
<dbReference type="EMBL" id="LGKP01000008">
    <property type="protein sequence ID" value="KPL90951.1"/>
    <property type="molecule type" value="Genomic_DNA"/>
</dbReference>
<dbReference type="Proteomes" id="UP000050277">
    <property type="component" value="Unassembled WGS sequence"/>
</dbReference>
<dbReference type="InterPro" id="IPR027417">
    <property type="entry name" value="P-loop_NTPase"/>
</dbReference>
<dbReference type="Gene3D" id="3.30.70.1230">
    <property type="entry name" value="Nucleotide cyclase"/>
    <property type="match status" value="2"/>
</dbReference>